<evidence type="ECO:0000256" key="1">
    <source>
        <dbReference type="ARBA" id="ARBA00001947"/>
    </source>
</evidence>
<dbReference type="GO" id="GO:0005829">
    <property type="term" value="C:cytosol"/>
    <property type="evidence" value="ECO:0007669"/>
    <property type="project" value="TreeGrafter"/>
</dbReference>
<reference evidence="8 9" key="1">
    <citation type="submission" date="2016-05" db="EMBL/GenBank/DDBJ databases">
        <authorList>
            <person name="Lavstsen T."/>
            <person name="Jespersen J.S."/>
        </authorList>
    </citation>
    <scope>NUCLEOTIDE SEQUENCE [LARGE SCALE GENOMIC DNA]</scope>
    <source>
        <strain evidence="8 9">YLB-01</strain>
    </source>
</reference>
<protein>
    <recommendedName>
        <fullName evidence="3">adenosine deaminase</fullName>
        <ecNumber evidence="3">3.5.4.4</ecNumber>
    </recommendedName>
</protein>
<dbReference type="SUPFAM" id="SSF51556">
    <property type="entry name" value="Metallo-dependent hydrolases"/>
    <property type="match status" value="1"/>
</dbReference>
<dbReference type="Proteomes" id="UP000093355">
    <property type="component" value="Unassembled WGS sequence"/>
</dbReference>
<name>A0A1B9NCG3_9MICO</name>
<gene>
    <name evidence="8" type="ORF">A7J15_05365</name>
</gene>
<comment type="cofactor">
    <cofactor evidence="1">
        <name>Zn(2+)</name>
        <dbReference type="ChEBI" id="CHEBI:29105"/>
    </cofactor>
</comment>
<comment type="caution">
    <text evidence="8">The sequence shown here is derived from an EMBL/GenBank/DDBJ whole genome shotgun (WGS) entry which is preliminary data.</text>
</comment>
<dbReference type="Gene3D" id="3.20.20.140">
    <property type="entry name" value="Metal-dependent hydrolases"/>
    <property type="match status" value="1"/>
</dbReference>
<dbReference type="EC" id="3.5.4.4" evidence="3"/>
<keyword evidence="9" id="KW-1185">Reference proteome</keyword>
<evidence type="ECO:0000259" key="7">
    <source>
        <dbReference type="Pfam" id="PF00962"/>
    </source>
</evidence>
<dbReference type="GO" id="GO:0043103">
    <property type="term" value="P:hypoxanthine salvage"/>
    <property type="evidence" value="ECO:0007669"/>
    <property type="project" value="TreeGrafter"/>
</dbReference>
<evidence type="ECO:0000313" key="9">
    <source>
        <dbReference type="Proteomes" id="UP000093355"/>
    </source>
</evidence>
<evidence type="ECO:0000256" key="6">
    <source>
        <dbReference type="ARBA" id="ARBA00022833"/>
    </source>
</evidence>
<sequence length="368" mass="39120">MSDAIRALPKVSLHAHLDGGLRPQTLLELGARVGLELPASDPASLGDWFLAACTSGSLPEYLTTFDLTLAVMQTRDGLERVAREFVEDLAADGVVYGEVRWAPELHQGAGLTLEEAVAAVADGFAQGERAVALAGGRIRVRQLITAMRQNDRSAEIARLAIASRDAGVVGFDLAGPEDGFLPSRHAEAFAILAEALFPVTVHAGEAAGVDSIRSALVDGRALRLGHGVRIADDLEVPGGRAGAARRGATDAADVRLGELAAWVRDRRIPLELSPSSNVQTAGFADWGAEIADHPIDLLRRLGFAVTVNTDNRLMSRTSLTRELTLLADAFGYGLGDLERLQVTAAEAAFLPLAEREELVARVRDGFRS</sequence>
<evidence type="ECO:0000313" key="8">
    <source>
        <dbReference type="EMBL" id="OCG74273.1"/>
    </source>
</evidence>
<evidence type="ECO:0000256" key="3">
    <source>
        <dbReference type="ARBA" id="ARBA00012784"/>
    </source>
</evidence>
<dbReference type="STRING" id="904291.A7J15_05365"/>
<dbReference type="RefSeq" id="WP_067025667.1">
    <property type="nucleotide sequence ID" value="NZ_JRNY01000003.1"/>
</dbReference>
<dbReference type="InterPro" id="IPR006330">
    <property type="entry name" value="Ado/ade_deaminase"/>
</dbReference>
<dbReference type="PANTHER" id="PTHR11409">
    <property type="entry name" value="ADENOSINE DEAMINASE"/>
    <property type="match status" value="1"/>
</dbReference>
<dbReference type="NCBIfam" id="NF006847">
    <property type="entry name" value="PRK09358.1-2"/>
    <property type="match status" value="1"/>
</dbReference>
<dbReference type="InterPro" id="IPR032466">
    <property type="entry name" value="Metal_Hydrolase"/>
</dbReference>
<dbReference type="GO" id="GO:0046103">
    <property type="term" value="P:inosine biosynthetic process"/>
    <property type="evidence" value="ECO:0007669"/>
    <property type="project" value="TreeGrafter"/>
</dbReference>
<dbReference type="GO" id="GO:0004000">
    <property type="term" value="F:adenosine deaminase activity"/>
    <property type="evidence" value="ECO:0007669"/>
    <property type="project" value="TreeGrafter"/>
</dbReference>
<evidence type="ECO:0000256" key="5">
    <source>
        <dbReference type="ARBA" id="ARBA00022801"/>
    </source>
</evidence>
<dbReference type="Pfam" id="PF00962">
    <property type="entry name" value="A_deaminase"/>
    <property type="match status" value="1"/>
</dbReference>
<dbReference type="GO" id="GO:0006154">
    <property type="term" value="P:adenosine catabolic process"/>
    <property type="evidence" value="ECO:0007669"/>
    <property type="project" value="TreeGrafter"/>
</dbReference>
<keyword evidence="5" id="KW-0378">Hydrolase</keyword>
<comment type="similarity">
    <text evidence="2">Belongs to the metallo-dependent hydrolases superfamily. Adenosine and AMP deaminases family.</text>
</comment>
<accession>A0A1B9NCG3</accession>
<feature type="domain" description="Adenosine deaminase" evidence="7">
    <location>
        <begin position="9"/>
        <end position="363"/>
    </location>
</feature>
<dbReference type="EMBL" id="LXMD01000022">
    <property type="protein sequence ID" value="OCG74273.1"/>
    <property type="molecule type" value="Genomic_DNA"/>
</dbReference>
<dbReference type="AlphaFoldDB" id="A0A1B9NCG3"/>
<evidence type="ECO:0000256" key="2">
    <source>
        <dbReference type="ARBA" id="ARBA00006676"/>
    </source>
</evidence>
<dbReference type="PANTHER" id="PTHR11409:SF43">
    <property type="entry name" value="ADENOSINE DEAMINASE"/>
    <property type="match status" value="1"/>
</dbReference>
<dbReference type="GO" id="GO:0046872">
    <property type="term" value="F:metal ion binding"/>
    <property type="evidence" value="ECO:0007669"/>
    <property type="project" value="UniProtKB-KW"/>
</dbReference>
<dbReference type="OrthoDB" id="9779574at2"/>
<organism evidence="8 9">
    <name type="scientific">Microbacterium sediminis</name>
    <dbReference type="NCBI Taxonomy" id="904291"/>
    <lineage>
        <taxon>Bacteria</taxon>
        <taxon>Bacillati</taxon>
        <taxon>Actinomycetota</taxon>
        <taxon>Actinomycetes</taxon>
        <taxon>Micrococcales</taxon>
        <taxon>Microbacteriaceae</taxon>
        <taxon>Microbacterium</taxon>
    </lineage>
</organism>
<keyword evidence="6" id="KW-0862">Zinc</keyword>
<proteinExistence type="inferred from homology"/>
<dbReference type="InterPro" id="IPR001365">
    <property type="entry name" value="A_deaminase_dom"/>
</dbReference>
<keyword evidence="4" id="KW-0479">Metal-binding</keyword>
<evidence type="ECO:0000256" key="4">
    <source>
        <dbReference type="ARBA" id="ARBA00022723"/>
    </source>
</evidence>